<dbReference type="InterPro" id="IPR000183">
    <property type="entry name" value="Orn/DAP/Arg_de-COase"/>
</dbReference>
<organism evidence="10 11">
    <name type="scientific">Uliginosibacterium sediminicola</name>
    <dbReference type="NCBI Taxonomy" id="2024550"/>
    <lineage>
        <taxon>Bacteria</taxon>
        <taxon>Pseudomonadati</taxon>
        <taxon>Pseudomonadota</taxon>
        <taxon>Betaproteobacteria</taxon>
        <taxon>Rhodocyclales</taxon>
        <taxon>Zoogloeaceae</taxon>
        <taxon>Uliginosibacterium</taxon>
    </lineage>
</organism>
<feature type="binding site" evidence="5">
    <location>
        <position position="325"/>
    </location>
    <ligand>
        <name>substrate</name>
    </ligand>
</feature>
<evidence type="ECO:0000313" key="10">
    <source>
        <dbReference type="EMBL" id="MEN3067003.1"/>
    </source>
</evidence>
<feature type="binding site" evidence="5">
    <location>
        <position position="248"/>
    </location>
    <ligand>
        <name>pyridoxal 5'-phosphate</name>
        <dbReference type="ChEBI" id="CHEBI:597326"/>
    </ligand>
</feature>
<evidence type="ECO:0000256" key="6">
    <source>
        <dbReference type="NCBIfam" id="TIGR01048"/>
    </source>
</evidence>
<evidence type="ECO:0000256" key="2">
    <source>
        <dbReference type="ARBA" id="ARBA00022793"/>
    </source>
</evidence>
<feature type="binding site" evidence="5">
    <location>
        <position position="321"/>
    </location>
    <ligand>
        <name>substrate</name>
    </ligand>
</feature>
<accession>A0ABU9YTH4</accession>
<protein>
    <recommendedName>
        <fullName evidence="5 6">Diaminopimelate decarboxylase</fullName>
        <shortName evidence="5">DAP decarboxylase</shortName>
        <shortName evidence="5">DAPDC</shortName>
        <ecNumber evidence="5 6">4.1.1.20</ecNumber>
    </recommendedName>
</protein>
<name>A0ABU9YTH4_9RHOO</name>
<dbReference type="InterPro" id="IPR022657">
    <property type="entry name" value="De-COase2_CS"/>
</dbReference>
<dbReference type="RefSeq" id="WP_345917773.1">
    <property type="nucleotide sequence ID" value="NZ_JBDIVE010000001.1"/>
</dbReference>
<dbReference type="PRINTS" id="PR01181">
    <property type="entry name" value="DAPDCRBXLASE"/>
</dbReference>
<keyword evidence="5 7" id="KW-0457">Lysine biosynthesis</keyword>
<evidence type="ECO:0000256" key="3">
    <source>
        <dbReference type="ARBA" id="ARBA00022898"/>
    </source>
</evidence>
<comment type="caution">
    <text evidence="10">The sequence shown here is derived from an EMBL/GenBank/DDBJ whole genome shotgun (WGS) entry which is preliminary data.</text>
</comment>
<dbReference type="SUPFAM" id="SSF51419">
    <property type="entry name" value="PLP-binding barrel"/>
    <property type="match status" value="1"/>
</dbReference>
<dbReference type="HAMAP" id="MF_02120">
    <property type="entry name" value="LysA"/>
    <property type="match status" value="1"/>
</dbReference>
<reference evidence="10 11" key="1">
    <citation type="journal article" date="2018" name="Int. J. Syst. Evol. Microbiol.">
        <title>Uliginosibacterium sediminicola sp. nov., isolated from freshwater sediment.</title>
        <authorList>
            <person name="Hwang W.M."/>
            <person name="Kim S.M."/>
            <person name="Kang K."/>
            <person name="Ahn T.Y."/>
        </authorList>
    </citation>
    <scope>NUCLEOTIDE SEQUENCE [LARGE SCALE GENOMIC DNA]</scope>
    <source>
        <strain evidence="10 11">M1-21</strain>
    </source>
</reference>
<dbReference type="Gene3D" id="3.20.20.10">
    <property type="entry name" value="Alanine racemase"/>
    <property type="match status" value="1"/>
</dbReference>
<dbReference type="Proteomes" id="UP001410394">
    <property type="component" value="Unassembled WGS sequence"/>
</dbReference>
<dbReference type="PROSITE" id="PS00879">
    <property type="entry name" value="ODR_DC_2_2"/>
    <property type="match status" value="1"/>
</dbReference>
<evidence type="ECO:0000256" key="5">
    <source>
        <dbReference type="HAMAP-Rule" id="MF_02120"/>
    </source>
</evidence>
<evidence type="ECO:0000313" key="11">
    <source>
        <dbReference type="Proteomes" id="UP001410394"/>
    </source>
</evidence>
<feature type="binding site" evidence="5">
    <location>
        <position position="352"/>
    </location>
    <ligand>
        <name>substrate</name>
    </ligand>
</feature>
<dbReference type="PRINTS" id="PR01179">
    <property type="entry name" value="ODADCRBXLASE"/>
</dbReference>
<dbReference type="Gene3D" id="2.40.37.10">
    <property type="entry name" value="Lyase, Ornithine Decarboxylase, Chain A, domain 1"/>
    <property type="match status" value="1"/>
</dbReference>
<comment type="pathway">
    <text evidence="5 7">Amino-acid biosynthesis; L-lysine biosynthesis via DAP pathway; L-lysine from DL-2,6-diaminopimelate: step 1/1.</text>
</comment>
<dbReference type="EMBL" id="JBDIVE010000001">
    <property type="protein sequence ID" value="MEN3067003.1"/>
    <property type="molecule type" value="Genomic_DNA"/>
</dbReference>
<evidence type="ECO:0000259" key="9">
    <source>
        <dbReference type="Pfam" id="PF02784"/>
    </source>
</evidence>
<dbReference type="InterPro" id="IPR022643">
    <property type="entry name" value="De-COase2_C"/>
</dbReference>
<dbReference type="SUPFAM" id="SSF50621">
    <property type="entry name" value="Alanine racemase C-terminal domain-like"/>
    <property type="match status" value="1"/>
</dbReference>
<evidence type="ECO:0000256" key="7">
    <source>
        <dbReference type="RuleBase" id="RU003738"/>
    </source>
</evidence>
<dbReference type="InterPro" id="IPR022644">
    <property type="entry name" value="De-COase2_N"/>
</dbReference>
<dbReference type="InterPro" id="IPR002986">
    <property type="entry name" value="DAP_deCOOHase_LysA"/>
</dbReference>
<keyword evidence="2 5" id="KW-0210">Decarboxylase</keyword>
<feature type="binding site" evidence="5">
    <location>
        <position position="285"/>
    </location>
    <ligand>
        <name>substrate</name>
    </ligand>
</feature>
<dbReference type="PANTHER" id="PTHR43727:SF2">
    <property type="entry name" value="GROUP IV DECARBOXYLASE"/>
    <property type="match status" value="1"/>
</dbReference>
<keyword evidence="11" id="KW-1185">Reference proteome</keyword>
<sequence length="423" mass="44941">MSVAPLPHVIPTLSQGAAGLQLEQVALSDIAAQFGSPTYVYSRAALTAAWHNWVSALEGRNALVCYAVKANSNLAVLNVFARLGAGFDIVSGGELARVLAAGGRADRVVFSGVGKSRAEMAQALRAGIHCFNLESAPELDRLEAVAAELGLQAAIAFRVNPAVDPKTHPYISTGLRDNKFGVAFEDALALYRKAAASKHLRISGIACHIGSQLLDPAPMAEAAAKVRGLVEQLEREGIHLDHIDLGGGLGIRYSDEVPPTGRDYLAPLLAAMAGRPEQLCFEPGRSLVGNAGLLLTRVEFLKPGATKNFAIVDAAMNDLARPALYDAYHEMLAVQPRDTPPVSYEIVGPICESGDFLGHERALSLAEGDLIAILSAGAYGMTMSSNYNTRGRCAEVMVDGDQLHLIRPRESIDSLFATERVLP</sequence>
<proteinExistence type="inferred from homology"/>
<dbReference type="InterPro" id="IPR009006">
    <property type="entry name" value="Ala_racemase/Decarboxylase_C"/>
</dbReference>
<feature type="binding site" evidence="5">
    <location>
        <position position="379"/>
    </location>
    <ligand>
        <name>pyridoxal 5'-phosphate</name>
        <dbReference type="ChEBI" id="CHEBI:597326"/>
    </ligand>
</feature>
<feature type="domain" description="Orn/DAP/Arg decarboxylase 2 N-terminal" evidence="9">
    <location>
        <begin position="45"/>
        <end position="288"/>
    </location>
</feature>
<comment type="subunit">
    <text evidence="5">Homodimer.</text>
</comment>
<dbReference type="NCBIfam" id="TIGR01048">
    <property type="entry name" value="lysA"/>
    <property type="match status" value="1"/>
</dbReference>
<feature type="domain" description="Orn/DAP/Arg decarboxylase 2 C-terminal" evidence="8">
    <location>
        <begin position="39"/>
        <end position="377"/>
    </location>
</feature>
<evidence type="ECO:0000256" key="4">
    <source>
        <dbReference type="ARBA" id="ARBA00023239"/>
    </source>
</evidence>
<dbReference type="GO" id="GO:0008836">
    <property type="term" value="F:diaminopimelate decarboxylase activity"/>
    <property type="evidence" value="ECO:0007669"/>
    <property type="project" value="UniProtKB-EC"/>
</dbReference>
<evidence type="ECO:0000256" key="1">
    <source>
        <dbReference type="ARBA" id="ARBA00001933"/>
    </source>
</evidence>
<comment type="function">
    <text evidence="5">Specifically catalyzes the decarboxylation of meso-diaminopimelate (meso-DAP) to L-lysine.</text>
</comment>
<gene>
    <name evidence="5 10" type="primary">lysA</name>
    <name evidence="10" type="ORF">ABDB84_00855</name>
</gene>
<feature type="modified residue" description="N6-(pyridoxal phosphate)lysine" evidence="5">
    <location>
        <position position="69"/>
    </location>
</feature>
<keyword evidence="3 5" id="KW-0663">Pyridoxal phosphate</keyword>
<dbReference type="PANTHER" id="PTHR43727">
    <property type="entry name" value="DIAMINOPIMELATE DECARBOXYLASE"/>
    <property type="match status" value="1"/>
</dbReference>
<keyword evidence="4 5" id="KW-0456">Lyase</keyword>
<comment type="cofactor">
    <cofactor evidence="1 5 7">
        <name>pyridoxal 5'-phosphate</name>
        <dbReference type="ChEBI" id="CHEBI:597326"/>
    </cofactor>
</comment>
<dbReference type="Pfam" id="PF02784">
    <property type="entry name" value="Orn_Arg_deC_N"/>
    <property type="match status" value="1"/>
</dbReference>
<dbReference type="EC" id="4.1.1.20" evidence="5 6"/>
<keyword evidence="5" id="KW-0028">Amino-acid biosynthesis</keyword>
<comment type="catalytic activity">
    <reaction evidence="5 7">
        <text>meso-2,6-diaminopimelate + H(+) = L-lysine + CO2</text>
        <dbReference type="Rhea" id="RHEA:15101"/>
        <dbReference type="ChEBI" id="CHEBI:15378"/>
        <dbReference type="ChEBI" id="CHEBI:16526"/>
        <dbReference type="ChEBI" id="CHEBI:32551"/>
        <dbReference type="ChEBI" id="CHEBI:57791"/>
        <dbReference type="EC" id="4.1.1.20"/>
    </reaction>
</comment>
<dbReference type="Pfam" id="PF00278">
    <property type="entry name" value="Orn_DAP_Arg_deC"/>
    <property type="match status" value="1"/>
</dbReference>
<dbReference type="InterPro" id="IPR029066">
    <property type="entry name" value="PLP-binding_barrel"/>
</dbReference>
<feature type="binding site" evidence="5">
    <location>
        <position position="379"/>
    </location>
    <ligand>
        <name>substrate</name>
    </ligand>
</feature>
<dbReference type="CDD" id="cd06828">
    <property type="entry name" value="PLPDE_III_DapDC"/>
    <property type="match status" value="1"/>
</dbReference>
<feature type="binding site" evidence="5">
    <location>
        <begin position="282"/>
        <end position="285"/>
    </location>
    <ligand>
        <name>pyridoxal 5'-phosphate</name>
        <dbReference type="ChEBI" id="CHEBI:597326"/>
    </ligand>
</feature>
<comment type="similarity">
    <text evidence="5">Belongs to the Orn/Lys/Arg decarboxylase class-II family. LysA subfamily.</text>
</comment>
<evidence type="ECO:0000259" key="8">
    <source>
        <dbReference type="Pfam" id="PF00278"/>
    </source>
</evidence>